<comment type="caution">
    <text evidence="1">The sequence shown here is derived from an EMBL/GenBank/DDBJ whole genome shotgun (WGS) entry which is preliminary data.</text>
</comment>
<protein>
    <recommendedName>
        <fullName evidence="3">ADF-H domain-containing protein</fullName>
    </recommendedName>
</protein>
<gene>
    <name evidence="1" type="ORF">NWF35_15565</name>
</gene>
<evidence type="ECO:0008006" key="3">
    <source>
        <dbReference type="Google" id="ProtNLM"/>
    </source>
</evidence>
<reference evidence="1" key="1">
    <citation type="submission" date="2022-08" db="EMBL/GenBank/DDBJ databases">
        <title>Polycladomyces zharkentsis sp. nov., a novel thermophilic CMC and starch-degrading bacterium isolated from a geothermal spring in Kazakhstan.</title>
        <authorList>
            <person name="Mashzhan A."/>
            <person name="Kistaubaeva A."/>
            <person name="Javier-Lopez R."/>
            <person name="Birkeland N.-K."/>
        </authorList>
    </citation>
    <scope>NUCLEOTIDE SEQUENCE</scope>
    <source>
        <strain evidence="1">KSR 13</strain>
    </source>
</reference>
<organism evidence="1 2">
    <name type="scientific">Polycladomyces subterraneus</name>
    <dbReference type="NCBI Taxonomy" id="1016997"/>
    <lineage>
        <taxon>Bacteria</taxon>
        <taxon>Bacillati</taxon>
        <taxon>Bacillota</taxon>
        <taxon>Bacilli</taxon>
        <taxon>Bacillales</taxon>
        <taxon>Thermoactinomycetaceae</taxon>
        <taxon>Polycladomyces</taxon>
    </lineage>
</organism>
<sequence length="108" mass="12512">MKSTTLYERLTAQLKSSPVCADVRLRTFAGVHFLYLQPADDRQPHELDGLLEQMANELVKETEWFFACHFVRCSGGTRVYRIQFRVPDVKSFCCGNQCPQCILLRPKR</sequence>
<dbReference type="Proteomes" id="UP001174196">
    <property type="component" value="Unassembled WGS sequence"/>
</dbReference>
<accession>A0ABT8IR84</accession>
<evidence type="ECO:0000313" key="1">
    <source>
        <dbReference type="EMBL" id="MDN4595282.1"/>
    </source>
</evidence>
<dbReference type="RefSeq" id="WP_301240341.1">
    <property type="nucleotide sequence ID" value="NZ_JANRHH010000054.1"/>
</dbReference>
<dbReference type="EMBL" id="JANRHH010000054">
    <property type="protein sequence ID" value="MDN4595282.1"/>
    <property type="molecule type" value="Genomic_DNA"/>
</dbReference>
<evidence type="ECO:0000313" key="2">
    <source>
        <dbReference type="Proteomes" id="UP001174196"/>
    </source>
</evidence>
<proteinExistence type="predicted"/>
<keyword evidence="2" id="KW-1185">Reference proteome</keyword>
<name>A0ABT8IR84_9BACL</name>